<sequence length="141" mass="16618">MELNIIFLDIDRVLCLNRQIHRDCLQNLKTIVDKTSARIILSFSCKFFPKSHRQTESLFKDIGIDSILGWTSSRNKILVDEVYFSLKNCDNTTTDDDILIAKWIDIDDMHLSKLDSKQMQDYFVLTKEEHRIMEETTRLLC</sequence>
<dbReference type="EMBL" id="CAJOBB010000361">
    <property type="protein sequence ID" value="CAF3661609.1"/>
    <property type="molecule type" value="Genomic_DNA"/>
</dbReference>
<organism evidence="2 3">
    <name type="scientific">Adineta steineri</name>
    <dbReference type="NCBI Taxonomy" id="433720"/>
    <lineage>
        <taxon>Eukaryota</taxon>
        <taxon>Metazoa</taxon>
        <taxon>Spiralia</taxon>
        <taxon>Gnathifera</taxon>
        <taxon>Rotifera</taxon>
        <taxon>Eurotatoria</taxon>
        <taxon>Bdelloidea</taxon>
        <taxon>Adinetida</taxon>
        <taxon>Adinetidae</taxon>
        <taxon>Adineta</taxon>
    </lineage>
</organism>
<comment type="caution">
    <text evidence="2">The sequence shown here is derived from an EMBL/GenBank/DDBJ whole genome shotgun (WGS) entry which is preliminary data.</text>
</comment>
<name>A0A818S6C9_9BILA</name>
<gene>
    <name evidence="1" type="ORF">IZO911_LOCUS23146</name>
    <name evidence="2" type="ORF">KXQ929_LOCUS8361</name>
</gene>
<dbReference type="EMBL" id="CAJNOE010000265">
    <property type="protein sequence ID" value="CAF1102888.1"/>
    <property type="molecule type" value="Genomic_DNA"/>
</dbReference>
<evidence type="ECO:0000313" key="1">
    <source>
        <dbReference type="EMBL" id="CAF1102888.1"/>
    </source>
</evidence>
<dbReference type="Pfam" id="PF18143">
    <property type="entry name" value="HAD_SAK_2"/>
    <property type="match status" value="1"/>
</dbReference>
<evidence type="ECO:0000313" key="3">
    <source>
        <dbReference type="Proteomes" id="UP000663868"/>
    </source>
</evidence>
<dbReference type="Proteomes" id="UP000663868">
    <property type="component" value="Unassembled WGS sequence"/>
</dbReference>
<dbReference type="AlphaFoldDB" id="A0A818S6C9"/>
<dbReference type="Proteomes" id="UP000663860">
    <property type="component" value="Unassembled WGS sequence"/>
</dbReference>
<evidence type="ECO:0000313" key="2">
    <source>
        <dbReference type="EMBL" id="CAF3661609.1"/>
    </source>
</evidence>
<proteinExistence type="predicted"/>
<protein>
    <submittedName>
        <fullName evidence="2">Uncharacterized protein</fullName>
    </submittedName>
</protein>
<reference evidence="2" key="1">
    <citation type="submission" date="2021-02" db="EMBL/GenBank/DDBJ databases">
        <authorList>
            <person name="Nowell W R."/>
        </authorList>
    </citation>
    <scope>NUCLEOTIDE SEQUENCE</scope>
</reference>
<accession>A0A818S6C9</accession>